<dbReference type="RefSeq" id="WP_316412506.1">
    <property type="nucleotide sequence ID" value="NZ_AP027080.1"/>
</dbReference>
<evidence type="ECO:0000256" key="5">
    <source>
        <dbReference type="SAM" id="Phobius"/>
    </source>
</evidence>
<proteinExistence type="predicted"/>
<feature type="transmembrane region" description="Helical" evidence="5">
    <location>
        <begin position="103"/>
        <end position="129"/>
    </location>
</feature>
<evidence type="ECO:0000313" key="7">
    <source>
        <dbReference type="EMBL" id="BDU73838.1"/>
    </source>
</evidence>
<evidence type="ECO:0000256" key="2">
    <source>
        <dbReference type="ARBA" id="ARBA00022692"/>
    </source>
</evidence>
<dbReference type="InterPro" id="IPR006977">
    <property type="entry name" value="Yip1_dom"/>
</dbReference>
<sequence>MNESTPPESLYGNVPVAPVAKAPTLLEQVVAVFTEPEALFKRLEATPVWGGALVLMTVLNTVVSVLWARKVDVDAMLRPMMEANPKIPAESIDNIIAMQGKMILPFSVLGGLLGLAIVSLVMALVYWVISSWTAEGRKPSYRQAFSATVVSGLVATPKFVLLGIICALKNIGGAKPDALSPTSLGFYLAPDSVKLHAFFNTMDLFTFASLFILFLAARHTMRLKVSGAALCVAVSALLMIALPVLGAR</sequence>
<dbReference type="EMBL" id="AP027080">
    <property type="protein sequence ID" value="BDU73838.1"/>
    <property type="molecule type" value="Genomic_DNA"/>
</dbReference>
<gene>
    <name evidence="7" type="ORF">METEAL_30120</name>
</gene>
<dbReference type="KEGG" id="msil:METEAL_30120"/>
<accession>A0AA48KCT4</accession>
<feature type="transmembrane region" description="Helical" evidence="5">
    <location>
        <begin position="197"/>
        <end position="216"/>
    </location>
</feature>
<keyword evidence="4 5" id="KW-0472">Membrane</keyword>
<evidence type="ECO:0000256" key="3">
    <source>
        <dbReference type="ARBA" id="ARBA00022989"/>
    </source>
</evidence>
<reference evidence="8" key="1">
    <citation type="journal article" date="2023" name="Int. J. Syst. Evol. Microbiol.">
        <title>Mesoterricola silvestris gen. nov., sp. nov., Mesoterricola sediminis sp. nov., Geothrix oryzae sp. nov., Geothrix edaphica sp. nov., Geothrix rubra sp. nov., and Geothrix limicola sp. nov., six novel members of Acidobacteriota isolated from soils.</title>
        <authorList>
            <person name="Itoh H."/>
            <person name="Sugisawa Y."/>
            <person name="Mise K."/>
            <person name="Xu Z."/>
            <person name="Kuniyasu M."/>
            <person name="Ushijima N."/>
            <person name="Kawano K."/>
            <person name="Kobayashi E."/>
            <person name="Shiratori Y."/>
            <person name="Masuda Y."/>
            <person name="Senoo K."/>
        </authorList>
    </citation>
    <scope>NUCLEOTIDE SEQUENCE [LARGE SCALE GENOMIC DNA]</scope>
    <source>
        <strain evidence="8">W79</strain>
    </source>
</reference>
<dbReference type="Pfam" id="PF04893">
    <property type="entry name" value="Yip1"/>
    <property type="match status" value="1"/>
</dbReference>
<evidence type="ECO:0000313" key="8">
    <source>
        <dbReference type="Proteomes" id="UP001238179"/>
    </source>
</evidence>
<comment type="subcellular location">
    <subcellularLocation>
        <location evidence="1">Membrane</location>
        <topology evidence="1">Multi-pass membrane protein</topology>
    </subcellularLocation>
</comment>
<evidence type="ECO:0000256" key="4">
    <source>
        <dbReference type="ARBA" id="ARBA00023136"/>
    </source>
</evidence>
<feature type="transmembrane region" description="Helical" evidence="5">
    <location>
        <begin position="228"/>
        <end position="247"/>
    </location>
</feature>
<dbReference type="GO" id="GO:0016020">
    <property type="term" value="C:membrane"/>
    <property type="evidence" value="ECO:0007669"/>
    <property type="project" value="UniProtKB-SubCell"/>
</dbReference>
<feature type="transmembrane region" description="Helical" evidence="5">
    <location>
        <begin position="48"/>
        <end position="68"/>
    </location>
</feature>
<dbReference type="AlphaFoldDB" id="A0AA48KCT4"/>
<name>A0AA48KCT4_9BACT</name>
<feature type="domain" description="Yip1" evidence="6">
    <location>
        <begin position="31"/>
        <end position="243"/>
    </location>
</feature>
<keyword evidence="8" id="KW-1185">Reference proteome</keyword>
<protein>
    <recommendedName>
        <fullName evidence="6">Yip1 domain-containing protein</fullName>
    </recommendedName>
</protein>
<evidence type="ECO:0000256" key="1">
    <source>
        <dbReference type="ARBA" id="ARBA00004141"/>
    </source>
</evidence>
<evidence type="ECO:0000259" key="6">
    <source>
        <dbReference type="Pfam" id="PF04893"/>
    </source>
</evidence>
<keyword evidence="3 5" id="KW-1133">Transmembrane helix</keyword>
<keyword evidence="2 5" id="KW-0812">Transmembrane</keyword>
<organism evidence="7 8">
    <name type="scientific">Mesoterricola silvestris</name>
    <dbReference type="NCBI Taxonomy" id="2927979"/>
    <lineage>
        <taxon>Bacteria</taxon>
        <taxon>Pseudomonadati</taxon>
        <taxon>Acidobacteriota</taxon>
        <taxon>Holophagae</taxon>
        <taxon>Holophagales</taxon>
        <taxon>Holophagaceae</taxon>
        <taxon>Mesoterricola</taxon>
    </lineage>
</organism>
<dbReference type="Proteomes" id="UP001238179">
    <property type="component" value="Chromosome"/>
</dbReference>